<evidence type="ECO:0000259" key="3">
    <source>
        <dbReference type="Pfam" id="PF00483"/>
    </source>
</evidence>
<dbReference type="AlphaFoldDB" id="A0AAD0HCX2"/>
<dbReference type="PIRSF" id="PIRSF028162">
    <property type="entry name" value="BcbE_prd"/>
    <property type="match status" value="1"/>
</dbReference>
<dbReference type="CDD" id="cd04183">
    <property type="entry name" value="GT2_BcE_like"/>
    <property type="match status" value="1"/>
</dbReference>
<dbReference type="GO" id="GO:0016779">
    <property type="term" value="F:nucleotidyltransferase activity"/>
    <property type="evidence" value="ECO:0007669"/>
    <property type="project" value="UniProtKB-KW"/>
</dbReference>
<dbReference type="InterPro" id="IPR029044">
    <property type="entry name" value="Nucleotide-diphossugar_trans"/>
</dbReference>
<evidence type="ECO:0000256" key="2">
    <source>
        <dbReference type="ARBA" id="ARBA00022695"/>
    </source>
</evidence>
<keyword evidence="2" id="KW-0548">Nucleotidyltransferase</keyword>
<evidence type="ECO:0000313" key="4">
    <source>
        <dbReference type="EMBL" id="AVL47985.1"/>
    </source>
</evidence>
<dbReference type="Proteomes" id="UP000239717">
    <property type="component" value="Chromosome"/>
</dbReference>
<organism evidence="4 5">
    <name type="scientific">Campylobacter jejuni subsp. doylei</name>
    <dbReference type="NCBI Taxonomy" id="32021"/>
    <lineage>
        <taxon>Bacteria</taxon>
        <taxon>Pseudomonadati</taxon>
        <taxon>Campylobacterota</taxon>
        <taxon>Epsilonproteobacteria</taxon>
        <taxon>Campylobacterales</taxon>
        <taxon>Campylobacteraceae</taxon>
        <taxon>Campylobacter</taxon>
    </lineage>
</organism>
<dbReference type="SUPFAM" id="SSF53448">
    <property type="entry name" value="Nucleotide-diphospho-sugar transferases"/>
    <property type="match status" value="1"/>
</dbReference>
<dbReference type="PANTHER" id="PTHR43584">
    <property type="entry name" value="NUCLEOTIDYL TRANSFERASE"/>
    <property type="match status" value="1"/>
</dbReference>
<proteinExistence type="predicted"/>
<sequence>MNIVIPMAGLGSRFAKAGFDKPKPFIDVLDKPMIVRVLENLKYKDARYILIARKEHLTKEKKLVDEIKNNFNVEFIPIDKLTEGTACTVLYARKYINNDTPLMIANSDQIVDINIADFINDSFKRGLDGSILTFIDKEKNPKWSFAKLNNDLVVEVKEKEAISEFATVGIYFFNKGKIFVESAIDMIIENDRVNNEFYTCPVYNYAIKNGAKIGMYNIDFSKMHGIGTPGDLEIFKAINKL</sequence>
<evidence type="ECO:0000256" key="1">
    <source>
        <dbReference type="ARBA" id="ARBA00022679"/>
    </source>
</evidence>
<accession>A0AAD0HCX2</accession>
<keyword evidence="1" id="KW-0808">Transferase</keyword>
<gene>
    <name evidence="4" type="ORF">CEP74_09780</name>
</gene>
<dbReference type="EMBL" id="CP027403">
    <property type="protein sequence ID" value="AVL47985.1"/>
    <property type="molecule type" value="Genomic_DNA"/>
</dbReference>
<dbReference type="InterPro" id="IPR050065">
    <property type="entry name" value="GlmU-like"/>
</dbReference>
<evidence type="ECO:0000313" key="5">
    <source>
        <dbReference type="Proteomes" id="UP000239717"/>
    </source>
</evidence>
<dbReference type="Pfam" id="PF00483">
    <property type="entry name" value="NTP_transferase"/>
    <property type="match status" value="1"/>
</dbReference>
<protein>
    <submittedName>
        <fullName evidence="4">Lipopolysaccharide biosynthesis protein</fullName>
    </submittedName>
</protein>
<dbReference type="Gene3D" id="3.90.550.10">
    <property type="entry name" value="Spore Coat Polysaccharide Biosynthesis Protein SpsA, Chain A"/>
    <property type="match status" value="1"/>
</dbReference>
<feature type="domain" description="Nucleotidyl transferase" evidence="3">
    <location>
        <begin position="7"/>
        <end position="180"/>
    </location>
</feature>
<name>A0AAD0HCX2_CAMJU</name>
<reference evidence="5" key="1">
    <citation type="submission" date="2018-03" db="EMBL/GenBank/DDBJ databases">
        <title>FDA dAtabase for Regulatory Grade micrObial Sequences (FDA-ARGOS): Supporting development and validation of Infectious Disease Dx tests.</title>
        <authorList>
            <person name="Kerrigan L."/>
            <person name="Tallon L."/>
            <person name="Sadzewicz L."/>
            <person name="Sengamalay N."/>
            <person name="Ott S."/>
            <person name="Godinez A."/>
            <person name="Nagaraj S."/>
            <person name="Vavikolanu K."/>
            <person name="Vyas G."/>
            <person name="Nadendla S."/>
            <person name="George J."/>
            <person name="Sichtig H."/>
        </authorList>
    </citation>
    <scope>NUCLEOTIDE SEQUENCE [LARGE SCALE GENOMIC DNA]</scope>
    <source>
        <strain evidence="5">FDAARGOS_295</strain>
    </source>
</reference>
<dbReference type="InterPro" id="IPR016873">
    <property type="entry name" value="Caps_polysacc_synth_BcbE_prd"/>
</dbReference>
<dbReference type="InterPro" id="IPR005835">
    <property type="entry name" value="NTP_transferase_dom"/>
</dbReference>
<dbReference type="OMA" id="DEMMIAN"/>
<dbReference type="PANTHER" id="PTHR43584:SF8">
    <property type="entry name" value="N-ACETYLMURAMATE ALPHA-1-PHOSPHATE URIDYLYLTRANSFERASE"/>
    <property type="match status" value="1"/>
</dbReference>